<evidence type="ECO:0000256" key="2">
    <source>
        <dbReference type="ARBA" id="ARBA00009033"/>
    </source>
</evidence>
<dbReference type="InterPro" id="IPR011642">
    <property type="entry name" value="Gate_dom"/>
</dbReference>
<dbReference type="GO" id="GO:0005886">
    <property type="term" value="C:plasma membrane"/>
    <property type="evidence" value="ECO:0007669"/>
    <property type="project" value="UniProtKB-SubCell"/>
</dbReference>
<reference evidence="11 12" key="1">
    <citation type="submission" date="2016-10" db="EMBL/GenBank/DDBJ databases">
        <authorList>
            <person name="de Groot N.N."/>
        </authorList>
    </citation>
    <scope>NUCLEOTIDE SEQUENCE [LARGE SCALE GENOMIC DNA]</scope>
    <source>
        <strain evidence="11 12">DSM 16077</strain>
    </source>
</reference>
<evidence type="ECO:0000256" key="7">
    <source>
        <dbReference type="SAM" id="Phobius"/>
    </source>
</evidence>
<evidence type="ECO:0000256" key="4">
    <source>
        <dbReference type="ARBA" id="ARBA00022692"/>
    </source>
</evidence>
<evidence type="ECO:0000256" key="6">
    <source>
        <dbReference type="ARBA" id="ARBA00023136"/>
    </source>
</evidence>
<dbReference type="Pfam" id="PF07670">
    <property type="entry name" value="Gate"/>
    <property type="match status" value="1"/>
</dbReference>
<dbReference type="STRING" id="144026.SAMN04488568_104105"/>
<feature type="transmembrane region" description="Helical" evidence="7">
    <location>
        <begin position="413"/>
        <end position="436"/>
    </location>
</feature>
<dbReference type="Proteomes" id="UP000199759">
    <property type="component" value="Unassembled WGS sequence"/>
</dbReference>
<evidence type="ECO:0000313" key="12">
    <source>
        <dbReference type="Proteomes" id="UP000199759"/>
    </source>
</evidence>
<dbReference type="InterPro" id="IPR002668">
    <property type="entry name" value="CNT_N_dom"/>
</dbReference>
<dbReference type="InterPro" id="IPR011657">
    <property type="entry name" value="CNT_C_dom"/>
</dbReference>
<dbReference type="PANTHER" id="PTHR10590">
    <property type="entry name" value="SODIUM/NUCLEOSIDE COTRANSPORTER"/>
    <property type="match status" value="1"/>
</dbReference>
<feature type="transmembrane region" description="Helical" evidence="7">
    <location>
        <begin position="15"/>
        <end position="34"/>
    </location>
</feature>
<feature type="transmembrane region" description="Helical" evidence="7">
    <location>
        <begin position="109"/>
        <end position="130"/>
    </location>
</feature>
<keyword evidence="12" id="KW-1185">Reference proteome</keyword>
<dbReference type="GO" id="GO:0005337">
    <property type="term" value="F:nucleoside transmembrane transporter activity"/>
    <property type="evidence" value="ECO:0007669"/>
    <property type="project" value="InterPro"/>
</dbReference>
<feature type="transmembrane region" description="Helical" evidence="7">
    <location>
        <begin position="220"/>
        <end position="241"/>
    </location>
</feature>
<dbReference type="Pfam" id="PF07662">
    <property type="entry name" value="Nucleos_tra2_C"/>
    <property type="match status" value="1"/>
</dbReference>
<feature type="transmembrane region" description="Helical" evidence="7">
    <location>
        <begin position="319"/>
        <end position="336"/>
    </location>
</feature>
<dbReference type="AlphaFoldDB" id="A0A1G9PZZ0"/>
<keyword evidence="6 7" id="KW-0472">Membrane</keyword>
<dbReference type="InterPro" id="IPR008276">
    <property type="entry name" value="C_nuclsd_transpt"/>
</dbReference>
<dbReference type="EMBL" id="FNHG01000004">
    <property type="protein sequence ID" value="SDM04330.1"/>
    <property type="molecule type" value="Genomic_DNA"/>
</dbReference>
<organism evidence="11 12">
    <name type="scientific">Maricaulis salignorans</name>
    <dbReference type="NCBI Taxonomy" id="144026"/>
    <lineage>
        <taxon>Bacteria</taxon>
        <taxon>Pseudomonadati</taxon>
        <taxon>Pseudomonadota</taxon>
        <taxon>Alphaproteobacteria</taxon>
        <taxon>Maricaulales</taxon>
        <taxon>Maricaulaceae</taxon>
        <taxon>Maricaulis</taxon>
    </lineage>
</organism>
<feature type="transmembrane region" description="Helical" evidence="7">
    <location>
        <begin position="281"/>
        <end position="307"/>
    </location>
</feature>
<evidence type="ECO:0000256" key="1">
    <source>
        <dbReference type="ARBA" id="ARBA00004651"/>
    </source>
</evidence>
<evidence type="ECO:0000259" key="8">
    <source>
        <dbReference type="Pfam" id="PF01773"/>
    </source>
</evidence>
<feature type="transmembrane region" description="Helical" evidence="7">
    <location>
        <begin position="374"/>
        <end position="401"/>
    </location>
</feature>
<feature type="transmembrane region" description="Helical" evidence="7">
    <location>
        <begin position="189"/>
        <end position="208"/>
    </location>
</feature>
<keyword evidence="3" id="KW-1003">Cell membrane</keyword>
<feature type="transmembrane region" description="Helical" evidence="7">
    <location>
        <begin position="150"/>
        <end position="169"/>
    </location>
</feature>
<feature type="domain" description="Concentrative nucleoside transporter C-terminal" evidence="9">
    <location>
        <begin position="221"/>
        <end position="429"/>
    </location>
</feature>
<feature type="transmembrane region" description="Helical" evidence="7">
    <location>
        <begin position="41"/>
        <end position="59"/>
    </location>
</feature>
<accession>A0A1G9PZZ0</accession>
<feature type="domain" description="Concentrative nucleoside transporter N-terminal" evidence="8">
    <location>
        <begin position="21"/>
        <end position="93"/>
    </location>
</feature>
<protein>
    <submittedName>
        <fullName evidence="11">Concentrative nucleoside transporter, CNT family</fullName>
    </submittedName>
</protein>
<evidence type="ECO:0000259" key="10">
    <source>
        <dbReference type="Pfam" id="PF07670"/>
    </source>
</evidence>
<evidence type="ECO:0000259" key="9">
    <source>
        <dbReference type="Pfam" id="PF07662"/>
    </source>
</evidence>
<keyword evidence="4 7" id="KW-0812">Transmembrane</keyword>
<keyword evidence="5 7" id="KW-1133">Transmembrane helix</keyword>
<feature type="domain" description="Nucleoside transporter/FeoB GTPase Gate" evidence="10">
    <location>
        <begin position="114"/>
        <end position="210"/>
    </location>
</feature>
<name>A0A1G9PZZ0_9PROT</name>
<evidence type="ECO:0000256" key="5">
    <source>
        <dbReference type="ARBA" id="ARBA00022989"/>
    </source>
</evidence>
<sequence length="438" mass="46746">MKQRFAGDQMEDMTLQLRSFAGLFVFAGLAWALGPRQRFPVPLLLGSIGMQLLIAWLLYSVTPFRAFLQSLTGVVMVLQDVTNEGAQFVFGYLSGAPSPFVVDPEGGSLFLFAFQALPMVIVLSALSALLWRWRILEVLVQGFAFAFRRLLNLSGAASLGAAANIFLGMTESPVLIRPRLPQMSRPDLFLIMTVGFATVAGSVMALYVSQLTGVIENAAGHIFTASLISVPAAVLLARLMMPAEPKSAELEAAAEAEKIPAPIYNSSMDALTTGVSDGMRLYFNIIFMLLVFTALVALANVLLALFPDVYGAPLSADRILGWLFAPIVWMAGIPWAEATTAGSLMGLKTALNEIYAYDQLSRLGDALSPRSNLIMTYALCGFANFASVGILTGGLVAIAPSRREDILNLAPKALISGTLATLMTGAAIGVFPMGLFGS</sequence>
<gene>
    <name evidence="11" type="ORF">SAMN04488568_104105</name>
</gene>
<evidence type="ECO:0000256" key="3">
    <source>
        <dbReference type="ARBA" id="ARBA00022475"/>
    </source>
</evidence>
<dbReference type="Pfam" id="PF01773">
    <property type="entry name" value="Nucleos_tra2_N"/>
    <property type="match status" value="1"/>
</dbReference>
<evidence type="ECO:0000313" key="11">
    <source>
        <dbReference type="EMBL" id="SDM04330.1"/>
    </source>
</evidence>
<proteinExistence type="inferred from homology"/>
<comment type="similarity">
    <text evidence="2">Belongs to the concentrative nucleoside transporter (CNT) (TC 2.A.41) family.</text>
</comment>
<comment type="subcellular location">
    <subcellularLocation>
        <location evidence="1">Cell membrane</location>
        <topology evidence="1">Multi-pass membrane protein</topology>
    </subcellularLocation>
</comment>
<dbReference type="GO" id="GO:0015293">
    <property type="term" value="F:symporter activity"/>
    <property type="evidence" value="ECO:0007669"/>
    <property type="project" value="TreeGrafter"/>
</dbReference>
<dbReference type="PANTHER" id="PTHR10590:SF4">
    <property type="entry name" value="SOLUTE CARRIER FAMILY 28 MEMBER 3"/>
    <property type="match status" value="1"/>
</dbReference>